<dbReference type="Pfam" id="PF00078">
    <property type="entry name" value="RVT_1"/>
    <property type="match status" value="1"/>
</dbReference>
<comment type="caution">
    <text evidence="2">The sequence shown here is derived from an EMBL/GenBank/DDBJ whole genome shotgun (WGS) entry which is preliminary data.</text>
</comment>
<protein>
    <recommendedName>
        <fullName evidence="1">Reverse transcriptase domain-containing protein</fullName>
    </recommendedName>
</protein>
<organism evidence="2 3">
    <name type="scientific">Dryococelus australis</name>
    <dbReference type="NCBI Taxonomy" id="614101"/>
    <lineage>
        <taxon>Eukaryota</taxon>
        <taxon>Metazoa</taxon>
        <taxon>Ecdysozoa</taxon>
        <taxon>Arthropoda</taxon>
        <taxon>Hexapoda</taxon>
        <taxon>Insecta</taxon>
        <taxon>Pterygota</taxon>
        <taxon>Neoptera</taxon>
        <taxon>Polyneoptera</taxon>
        <taxon>Phasmatodea</taxon>
        <taxon>Verophasmatodea</taxon>
        <taxon>Anareolatae</taxon>
        <taxon>Phasmatidae</taxon>
        <taxon>Eurycanthinae</taxon>
        <taxon>Dryococelus</taxon>
    </lineage>
</organism>
<proteinExistence type="predicted"/>
<dbReference type="CDD" id="cd01650">
    <property type="entry name" value="RT_nLTR_like"/>
    <property type="match status" value="1"/>
</dbReference>
<dbReference type="EMBL" id="JARBHB010000009">
    <property type="protein sequence ID" value="KAJ8875327.1"/>
    <property type="molecule type" value="Genomic_DNA"/>
</dbReference>
<gene>
    <name evidence="2" type="ORF">PR048_023222</name>
</gene>
<sequence length="291" mass="33664">MEQIKMFGIETKKLFLNLMNTCVSTLQIPKIWCKAEVVALPKPGKEPTDPKNFRSVSLLCHLYNVLERMITNRISESFDQKLIKEQSGFRPERSRCGQILNLTQHIEDGFERGQVTGVAFIYLSPVYGTVNPKRLTSKFYNITRDYNLTQCTQCLLQNIRYFVTLHSNKSRWRNQKNGLPQGSVLVPMLYNIYTNDQPIATASQGKTFEEVERKLTIALKDLSKYYDKNHLKSNTGKTQVCAFHLRNKDSKRKLNITWRGQQLSHCDTTKYLGVKLDLTLTFKAHCENTKL</sequence>
<feature type="domain" description="Reverse transcriptase" evidence="1">
    <location>
        <begin position="21"/>
        <end position="263"/>
    </location>
</feature>
<dbReference type="InterPro" id="IPR000477">
    <property type="entry name" value="RT_dom"/>
</dbReference>
<reference evidence="2 3" key="1">
    <citation type="submission" date="2023-02" db="EMBL/GenBank/DDBJ databases">
        <title>LHISI_Scaffold_Assembly.</title>
        <authorList>
            <person name="Stuart O.P."/>
            <person name="Cleave R."/>
            <person name="Magrath M.J.L."/>
            <person name="Mikheyev A.S."/>
        </authorList>
    </citation>
    <scope>NUCLEOTIDE SEQUENCE [LARGE SCALE GENOMIC DNA]</scope>
    <source>
        <strain evidence="2">Daus_M_001</strain>
        <tissue evidence="2">Leg muscle</tissue>
    </source>
</reference>
<evidence type="ECO:0000259" key="1">
    <source>
        <dbReference type="PROSITE" id="PS50878"/>
    </source>
</evidence>
<dbReference type="PANTHER" id="PTHR36688">
    <property type="entry name" value="ENDO/EXONUCLEASE/PHOSPHATASE DOMAIN-CONTAINING PROTEIN"/>
    <property type="match status" value="1"/>
</dbReference>
<accession>A0ABQ9GTG6</accession>
<evidence type="ECO:0000313" key="2">
    <source>
        <dbReference type="EMBL" id="KAJ8875327.1"/>
    </source>
</evidence>
<dbReference type="PROSITE" id="PS50878">
    <property type="entry name" value="RT_POL"/>
    <property type="match status" value="1"/>
</dbReference>
<dbReference type="InterPro" id="IPR043502">
    <property type="entry name" value="DNA/RNA_pol_sf"/>
</dbReference>
<name>A0ABQ9GTG6_9NEOP</name>
<dbReference type="SUPFAM" id="SSF56672">
    <property type="entry name" value="DNA/RNA polymerases"/>
    <property type="match status" value="1"/>
</dbReference>
<dbReference type="Proteomes" id="UP001159363">
    <property type="component" value="Chromosome 8"/>
</dbReference>
<keyword evidence="3" id="KW-1185">Reference proteome</keyword>
<evidence type="ECO:0000313" key="3">
    <source>
        <dbReference type="Proteomes" id="UP001159363"/>
    </source>
</evidence>
<dbReference type="InterPro" id="IPR052560">
    <property type="entry name" value="RdDP_mobile_element"/>
</dbReference>
<dbReference type="PANTHER" id="PTHR36688:SF1">
    <property type="entry name" value="ENDONUCLEASE_EXONUCLEASE_PHOSPHATASE DOMAIN-CONTAINING PROTEIN"/>
    <property type="match status" value="1"/>
</dbReference>